<reference evidence="16 17" key="1">
    <citation type="submission" date="2017-01" db="EMBL/GenBank/DDBJ databases">
        <title>The cable genome- insights into the physiology and evolution of filamentous bacteria capable of sulfide oxidation via long distance electron transfer.</title>
        <authorList>
            <person name="Schreiber L."/>
            <person name="Bjerg J.T."/>
            <person name="Boggild A."/>
            <person name="Van De Vossenberg J."/>
            <person name="Meysman F."/>
            <person name="Nielsen L.P."/>
            <person name="Schramm A."/>
            <person name="Kjeldsen K.U."/>
        </authorList>
    </citation>
    <scope>NUCLEOTIDE SEQUENCE [LARGE SCALE GENOMIC DNA]</scope>
    <source>
        <strain evidence="16">MCF</strain>
    </source>
</reference>
<dbReference type="UniPathway" id="UPA00051">
    <property type="reaction ID" value="UER00465"/>
</dbReference>
<dbReference type="Proteomes" id="UP000287853">
    <property type="component" value="Unassembled WGS sequence"/>
</dbReference>
<feature type="domain" description="ACT" evidence="15">
    <location>
        <begin position="379"/>
        <end position="452"/>
    </location>
</feature>
<evidence type="ECO:0000256" key="14">
    <source>
        <dbReference type="RuleBase" id="RU004171"/>
    </source>
</evidence>
<evidence type="ECO:0000256" key="11">
    <source>
        <dbReference type="PIRSR" id="PIRSR000098-1"/>
    </source>
</evidence>
<evidence type="ECO:0000256" key="1">
    <source>
        <dbReference type="ARBA" id="ARBA00005056"/>
    </source>
</evidence>
<dbReference type="GO" id="GO:0009088">
    <property type="term" value="P:threonine biosynthetic process"/>
    <property type="evidence" value="ECO:0007669"/>
    <property type="project" value="UniProtKB-UniPathway"/>
</dbReference>
<evidence type="ECO:0000256" key="13">
    <source>
        <dbReference type="RuleBase" id="RU000579"/>
    </source>
</evidence>
<dbReference type="Gene3D" id="3.30.70.260">
    <property type="match status" value="1"/>
</dbReference>
<dbReference type="InterPro" id="IPR002912">
    <property type="entry name" value="ACT_dom"/>
</dbReference>
<dbReference type="Gene3D" id="3.30.360.10">
    <property type="entry name" value="Dihydrodipicolinate Reductase, domain 2"/>
    <property type="match status" value="1"/>
</dbReference>
<dbReference type="Pfam" id="PF03447">
    <property type="entry name" value="NAD_binding_3"/>
    <property type="match status" value="1"/>
</dbReference>
<comment type="pathway">
    <text evidence="1 13">Amino-acid biosynthesis; L-threonine biosynthesis; L-threonine from L-aspartate: step 3/5.</text>
</comment>
<dbReference type="FunFam" id="3.30.360.10:FF:000005">
    <property type="entry name" value="Homoserine dehydrogenase"/>
    <property type="match status" value="1"/>
</dbReference>
<dbReference type="SUPFAM" id="SSF55347">
    <property type="entry name" value="Glyceraldehyde-3-phosphate dehydrogenase-like, C-terminal domain"/>
    <property type="match status" value="1"/>
</dbReference>
<dbReference type="InterPro" id="IPR045865">
    <property type="entry name" value="ACT-like_dom_sf"/>
</dbReference>
<evidence type="ECO:0000256" key="3">
    <source>
        <dbReference type="ARBA" id="ARBA00006753"/>
    </source>
</evidence>
<evidence type="ECO:0000256" key="5">
    <source>
        <dbReference type="ARBA" id="ARBA00013376"/>
    </source>
</evidence>
<dbReference type="PROSITE" id="PS01042">
    <property type="entry name" value="HOMOSER_DHGENASE"/>
    <property type="match status" value="1"/>
</dbReference>
<dbReference type="PIRSF" id="PIRSF000098">
    <property type="entry name" value="Homoser_dehydrog"/>
    <property type="match status" value="1"/>
</dbReference>
<protein>
    <recommendedName>
        <fullName evidence="5 13">Homoserine dehydrogenase</fullName>
        <ecNumber evidence="4 13">1.1.1.3</ecNumber>
    </recommendedName>
</protein>
<dbReference type="GO" id="GO:0004412">
    <property type="term" value="F:homoserine dehydrogenase activity"/>
    <property type="evidence" value="ECO:0007669"/>
    <property type="project" value="UniProtKB-EC"/>
</dbReference>
<feature type="binding site" evidence="12">
    <location>
        <position position="214"/>
    </location>
    <ligand>
        <name>L-homoserine</name>
        <dbReference type="ChEBI" id="CHEBI:57476"/>
    </ligand>
</feature>
<evidence type="ECO:0000259" key="15">
    <source>
        <dbReference type="PROSITE" id="PS51671"/>
    </source>
</evidence>
<comment type="similarity">
    <text evidence="3 14">Belongs to the homoserine dehydrogenase family.</text>
</comment>
<evidence type="ECO:0000313" key="16">
    <source>
        <dbReference type="EMBL" id="RWX44147.1"/>
    </source>
</evidence>
<gene>
    <name evidence="16" type="ORF">H206_02023</name>
</gene>
<dbReference type="SUPFAM" id="SSF55021">
    <property type="entry name" value="ACT-like"/>
    <property type="match status" value="1"/>
</dbReference>
<sequence length="481" mass="51377">MSPKYACLAGKTLCANKILLQYNFIMKHVNVGLIGFGTVGSGLAEVLLSQQERLQKRSGLFIRLAKVADISRKTLPAQFADTALVNDAAELINDPDIDIIVELIGGIQPAKTFVMDAIAAGKHVVTANKALLSQEGKEIFAAAAAKGVEVGFEASVGGGIPLIKGLKEGLVANNILSIMGILNGTANYILTRMTDEGSAFADVLKDAQDLGFAEADPTYDVEGVDTAHKLAILMTMAYGMNITHNEIVTEGISGIEPVDIEFAREFGCRIKLLAISRNHGDHVEARVHPTMVPNSHLLAAISGAYNAVHFNGDMVGNVLFYGQGAGKMPTGSAVAADVMDIARDIAAGSVGRVPSLSYLPENIRDRAVTPLDQLACPYYFRITALDQSGVLAAVATVLSRHQISIESVIQKGREEGGPVSIVMQTHTAVESAVAAALAEIDALELSLRLLCESGCWRRNRESLFVGARRAVPLRHDNRRRR</sequence>
<dbReference type="PANTHER" id="PTHR43331">
    <property type="entry name" value="HOMOSERINE DEHYDROGENASE"/>
    <property type="match status" value="1"/>
</dbReference>
<keyword evidence="9 13" id="KW-0560">Oxidoreductase</keyword>
<dbReference type="Gene3D" id="3.40.50.720">
    <property type="entry name" value="NAD(P)-binding Rossmann-like Domain"/>
    <property type="match status" value="1"/>
</dbReference>
<evidence type="ECO:0000256" key="7">
    <source>
        <dbReference type="ARBA" id="ARBA00022697"/>
    </source>
</evidence>
<dbReference type="AlphaFoldDB" id="A0A3S3U7T0"/>
<feature type="active site" description="Proton donor" evidence="11">
    <location>
        <position position="229"/>
    </location>
</feature>
<feature type="binding site" evidence="12">
    <location>
        <position position="129"/>
    </location>
    <ligand>
        <name>NADPH</name>
        <dbReference type="ChEBI" id="CHEBI:57783"/>
    </ligand>
</feature>
<feature type="binding site" evidence="12">
    <location>
        <begin position="34"/>
        <end position="41"/>
    </location>
    <ligand>
        <name>NADP(+)</name>
        <dbReference type="ChEBI" id="CHEBI:58349"/>
    </ligand>
</feature>
<dbReference type="PANTHER" id="PTHR43331:SF1">
    <property type="entry name" value="HOMOSERINE DEHYDROGENASE"/>
    <property type="match status" value="1"/>
</dbReference>
<dbReference type="SUPFAM" id="SSF51735">
    <property type="entry name" value="NAD(P)-binding Rossmann-fold domains"/>
    <property type="match status" value="1"/>
</dbReference>
<organism evidence="16 17">
    <name type="scientific">Candidatus Electrothrix aarhusensis</name>
    <dbReference type="NCBI Taxonomy" id="1859131"/>
    <lineage>
        <taxon>Bacteria</taxon>
        <taxon>Pseudomonadati</taxon>
        <taxon>Thermodesulfobacteriota</taxon>
        <taxon>Desulfobulbia</taxon>
        <taxon>Desulfobulbales</taxon>
        <taxon>Desulfobulbaceae</taxon>
        <taxon>Candidatus Electrothrix</taxon>
    </lineage>
</organism>
<dbReference type="Pfam" id="PF01842">
    <property type="entry name" value="ACT"/>
    <property type="match status" value="1"/>
</dbReference>
<dbReference type="CDD" id="cd04881">
    <property type="entry name" value="ACT_HSDH-Hom"/>
    <property type="match status" value="1"/>
</dbReference>
<keyword evidence="6 13" id="KW-0028">Amino-acid biosynthesis</keyword>
<dbReference type="UniPathway" id="UPA00050">
    <property type="reaction ID" value="UER00063"/>
</dbReference>
<dbReference type="InterPro" id="IPR036291">
    <property type="entry name" value="NAD(P)-bd_dom_sf"/>
</dbReference>
<evidence type="ECO:0000313" key="17">
    <source>
        <dbReference type="Proteomes" id="UP000287853"/>
    </source>
</evidence>
<comment type="catalytic activity">
    <reaction evidence="13">
        <text>L-homoserine + NADP(+) = L-aspartate 4-semialdehyde + NADPH + H(+)</text>
        <dbReference type="Rhea" id="RHEA:15761"/>
        <dbReference type="ChEBI" id="CHEBI:15378"/>
        <dbReference type="ChEBI" id="CHEBI:57476"/>
        <dbReference type="ChEBI" id="CHEBI:57783"/>
        <dbReference type="ChEBI" id="CHEBI:58349"/>
        <dbReference type="ChEBI" id="CHEBI:537519"/>
        <dbReference type="EC" id="1.1.1.3"/>
    </reaction>
</comment>
<keyword evidence="8 12" id="KW-0521">NADP</keyword>
<dbReference type="GO" id="GO:0050661">
    <property type="term" value="F:NADP binding"/>
    <property type="evidence" value="ECO:0007669"/>
    <property type="project" value="InterPro"/>
</dbReference>
<evidence type="ECO:0000256" key="2">
    <source>
        <dbReference type="ARBA" id="ARBA00005062"/>
    </source>
</evidence>
<evidence type="ECO:0000256" key="9">
    <source>
        <dbReference type="ARBA" id="ARBA00023002"/>
    </source>
</evidence>
<evidence type="ECO:0000256" key="12">
    <source>
        <dbReference type="PIRSR" id="PIRSR000098-2"/>
    </source>
</evidence>
<dbReference type="EMBL" id="MTKO01000101">
    <property type="protein sequence ID" value="RWX44147.1"/>
    <property type="molecule type" value="Genomic_DNA"/>
</dbReference>
<dbReference type="Pfam" id="PF00742">
    <property type="entry name" value="Homoserine_dh"/>
    <property type="match status" value="1"/>
</dbReference>
<proteinExistence type="inferred from homology"/>
<dbReference type="InterPro" id="IPR005106">
    <property type="entry name" value="Asp/hSer_DH_NAD-bd"/>
</dbReference>
<dbReference type="GO" id="GO:0009086">
    <property type="term" value="P:methionine biosynthetic process"/>
    <property type="evidence" value="ECO:0007669"/>
    <property type="project" value="UniProtKB-KW"/>
</dbReference>
<name>A0A3S3U7T0_9BACT</name>
<dbReference type="PROSITE" id="PS51671">
    <property type="entry name" value="ACT"/>
    <property type="match status" value="1"/>
</dbReference>
<evidence type="ECO:0000256" key="8">
    <source>
        <dbReference type="ARBA" id="ARBA00022857"/>
    </source>
</evidence>
<dbReference type="EC" id="1.1.1.3" evidence="4 13"/>
<accession>A0A3S3U7T0</accession>
<evidence type="ECO:0000256" key="10">
    <source>
        <dbReference type="ARBA" id="ARBA00023167"/>
    </source>
</evidence>
<evidence type="ECO:0000256" key="4">
    <source>
        <dbReference type="ARBA" id="ARBA00013213"/>
    </source>
</evidence>
<dbReference type="InterPro" id="IPR001342">
    <property type="entry name" value="HDH_cat"/>
</dbReference>
<keyword evidence="17" id="KW-1185">Reference proteome</keyword>
<dbReference type="NCBIfam" id="NF004976">
    <property type="entry name" value="PRK06349.1"/>
    <property type="match status" value="1"/>
</dbReference>
<dbReference type="InterPro" id="IPR019811">
    <property type="entry name" value="HDH_CS"/>
</dbReference>
<comment type="caution">
    <text evidence="16">The sequence shown here is derived from an EMBL/GenBank/DDBJ whole genome shotgun (WGS) entry which is preliminary data.</text>
</comment>
<comment type="pathway">
    <text evidence="2 13">Amino-acid biosynthesis; L-methionine biosynthesis via de novo pathway; L-homoserine from L-aspartate: step 3/3.</text>
</comment>
<dbReference type="InterPro" id="IPR016204">
    <property type="entry name" value="HDH"/>
</dbReference>
<evidence type="ECO:0000256" key="6">
    <source>
        <dbReference type="ARBA" id="ARBA00022605"/>
    </source>
</evidence>
<keyword evidence="7 13" id="KW-0791">Threonine biosynthesis</keyword>
<keyword evidence="10 13" id="KW-0486">Methionine biosynthesis</keyword>